<dbReference type="GO" id="GO:0004475">
    <property type="term" value="F:mannose-1-phosphate guanylyltransferase (GTP) activity"/>
    <property type="evidence" value="ECO:0007669"/>
    <property type="project" value="TreeGrafter"/>
</dbReference>
<name>A0A0U5AR86_9BACL</name>
<dbReference type="InterPro" id="IPR011051">
    <property type="entry name" value="RmlC_Cupin_sf"/>
</dbReference>
<dbReference type="EMBL" id="AP017312">
    <property type="protein sequence ID" value="BAU26330.1"/>
    <property type="molecule type" value="Genomic_DNA"/>
</dbReference>
<gene>
    <name evidence="3" type="primary">algA</name>
    <name evidence="3" type="ORF">CB4_00444</name>
</gene>
<dbReference type="OrthoDB" id="9806359at2"/>
<dbReference type="GO" id="GO:0005976">
    <property type="term" value="P:polysaccharide metabolic process"/>
    <property type="evidence" value="ECO:0007669"/>
    <property type="project" value="InterPro"/>
</dbReference>
<dbReference type="PANTHER" id="PTHR46390">
    <property type="entry name" value="MANNOSE-1-PHOSPHATE GUANYLYLTRANSFERASE"/>
    <property type="match status" value="1"/>
</dbReference>
<sequence>MKIILLAGGSGKRLWPLSNEIRSKIFLKLLQTEDGGRESMIQRICRQLDSAGLLSSTYIVTHQSQFEIMRNHIGDHIPIISEPYKKGTFTAIALAITYLHSKIHTASDEIICVIPVDLLAEAAFFNLLHKLPDILSQSKADLALIGTNPTSPSNQFGYIVPKLNDSIDYYHVAKFVEKPDQKRAHTLIKKNALWNCGVFAFPLTFMLSSLEKKSLPLFYEDMFALYEQLPELSFDHEIVEKIHHSVVVPYNGTWNDLGSWDALAGHLESNILGSGQMTDDCINTHIVNELSYPINVIDVSNIIVAASSDGILIANKKNANRIKDIISTVHQRPLYEEKRWGTYSVLDHSRTEKEIETLTKKIKLLPGKNISYQLHHKRREIWIIISGSGEFILENKLYPIKTGDVLQIPLGAKHGVKAITPLEFIEVQIGTELVEDDIVRLAMSWKEAVKYCNNGDNRV</sequence>
<accession>A0A0U5AR86</accession>
<dbReference type="Pfam" id="PF01050">
    <property type="entry name" value="MannoseP_isomer"/>
    <property type="match status" value="1"/>
</dbReference>
<evidence type="ECO:0000313" key="4">
    <source>
        <dbReference type="Proteomes" id="UP000217696"/>
    </source>
</evidence>
<reference evidence="3 4" key="1">
    <citation type="submission" date="2015-12" db="EMBL/GenBank/DDBJ databases">
        <title>Genome sequence of Aneurinibacillus soli.</title>
        <authorList>
            <person name="Lee J.S."/>
            <person name="Lee K.C."/>
            <person name="Kim K.K."/>
            <person name="Lee B.W."/>
        </authorList>
    </citation>
    <scope>NUCLEOTIDE SEQUENCE [LARGE SCALE GENOMIC DNA]</scope>
    <source>
        <strain evidence="3 4">CB4</strain>
    </source>
</reference>
<evidence type="ECO:0000259" key="1">
    <source>
        <dbReference type="Pfam" id="PF00483"/>
    </source>
</evidence>
<dbReference type="CDD" id="cd02213">
    <property type="entry name" value="cupin_PMI_typeII_C"/>
    <property type="match status" value="1"/>
</dbReference>
<organism evidence="3 4">
    <name type="scientific">Aneurinibacillus soli</name>
    <dbReference type="NCBI Taxonomy" id="1500254"/>
    <lineage>
        <taxon>Bacteria</taxon>
        <taxon>Bacillati</taxon>
        <taxon>Bacillota</taxon>
        <taxon>Bacilli</taxon>
        <taxon>Bacillales</taxon>
        <taxon>Paenibacillaceae</taxon>
        <taxon>Aneurinibacillus group</taxon>
        <taxon>Aneurinibacillus</taxon>
    </lineage>
</organism>
<protein>
    <submittedName>
        <fullName evidence="3">Alginate biosynthesis protein AlgA</fullName>
    </submittedName>
</protein>
<dbReference type="Pfam" id="PF00483">
    <property type="entry name" value="NTP_transferase"/>
    <property type="match status" value="1"/>
</dbReference>
<dbReference type="KEGG" id="asoc:CB4_00444"/>
<keyword evidence="4" id="KW-1185">Reference proteome</keyword>
<feature type="domain" description="Nucleotidyl transferase" evidence="1">
    <location>
        <begin position="3"/>
        <end position="264"/>
    </location>
</feature>
<dbReference type="InterPro" id="IPR005835">
    <property type="entry name" value="NTP_transferase_dom"/>
</dbReference>
<dbReference type="Proteomes" id="UP000217696">
    <property type="component" value="Chromosome"/>
</dbReference>
<evidence type="ECO:0000259" key="2">
    <source>
        <dbReference type="Pfam" id="PF01050"/>
    </source>
</evidence>
<dbReference type="SUPFAM" id="SSF51182">
    <property type="entry name" value="RmlC-like cupins"/>
    <property type="match status" value="1"/>
</dbReference>
<dbReference type="AlphaFoldDB" id="A0A0U5AR86"/>
<dbReference type="PANTHER" id="PTHR46390:SF1">
    <property type="entry name" value="MANNOSE-1-PHOSPHATE GUANYLYLTRANSFERASE"/>
    <property type="match status" value="1"/>
</dbReference>
<feature type="domain" description="Mannose-6-phosphate isomerase type II C-terminal" evidence="2">
    <location>
        <begin position="338"/>
        <end position="441"/>
    </location>
</feature>
<dbReference type="InterPro" id="IPR051161">
    <property type="entry name" value="Mannose-6P_isomerase_type2"/>
</dbReference>
<dbReference type="SUPFAM" id="SSF53448">
    <property type="entry name" value="Nucleotide-diphospho-sugar transferases"/>
    <property type="match status" value="1"/>
</dbReference>
<dbReference type="RefSeq" id="WP_096463389.1">
    <property type="nucleotide sequence ID" value="NZ_AP017312.1"/>
</dbReference>
<evidence type="ECO:0000313" key="3">
    <source>
        <dbReference type="EMBL" id="BAU26330.1"/>
    </source>
</evidence>
<dbReference type="InterPro" id="IPR029044">
    <property type="entry name" value="Nucleotide-diphossugar_trans"/>
</dbReference>
<proteinExistence type="predicted"/>
<dbReference type="InterPro" id="IPR014710">
    <property type="entry name" value="RmlC-like_jellyroll"/>
</dbReference>
<dbReference type="Gene3D" id="3.90.550.10">
    <property type="entry name" value="Spore Coat Polysaccharide Biosynthesis Protein SpsA, Chain A"/>
    <property type="match status" value="1"/>
</dbReference>
<dbReference type="InterPro" id="IPR001538">
    <property type="entry name" value="Man6P_isomerase-2_C"/>
</dbReference>
<dbReference type="Gene3D" id="2.60.120.10">
    <property type="entry name" value="Jelly Rolls"/>
    <property type="match status" value="1"/>
</dbReference>
<dbReference type="GO" id="GO:0009298">
    <property type="term" value="P:GDP-mannose biosynthetic process"/>
    <property type="evidence" value="ECO:0007669"/>
    <property type="project" value="TreeGrafter"/>
</dbReference>